<keyword evidence="3" id="KW-1185">Reference proteome</keyword>
<feature type="signal peptide" evidence="1">
    <location>
        <begin position="1"/>
        <end position="20"/>
    </location>
</feature>
<comment type="caution">
    <text evidence="2">The sequence shown here is derived from an EMBL/GenBank/DDBJ whole genome shotgun (WGS) entry which is preliminary data.</text>
</comment>
<accession>A0ABV0VNP2</accession>
<gene>
    <name evidence="2" type="ORF">XENORESO_003695</name>
</gene>
<keyword evidence="1" id="KW-0732">Signal</keyword>
<name>A0ABV0VNP2_9TELE</name>
<sequence length="111" mass="12582">MIPQLLQPVLVFKVVFLILSAPHIIVEEFQFTLFNNIVSLLEESSLGQVLVVRQRISCLTLQDFGIQTRSWFTLMTEWWSGPVATKQAQIITHHPLLCLTVATVCCVARLC</sequence>
<evidence type="ECO:0008006" key="4">
    <source>
        <dbReference type="Google" id="ProtNLM"/>
    </source>
</evidence>
<proteinExistence type="predicted"/>
<protein>
    <recommendedName>
        <fullName evidence="4">Secreted protein</fullName>
    </recommendedName>
</protein>
<evidence type="ECO:0000313" key="2">
    <source>
        <dbReference type="EMBL" id="MEQ2258873.1"/>
    </source>
</evidence>
<reference evidence="2 3" key="1">
    <citation type="submission" date="2021-06" db="EMBL/GenBank/DDBJ databases">
        <authorList>
            <person name="Palmer J.M."/>
        </authorList>
    </citation>
    <scope>NUCLEOTIDE SEQUENCE [LARGE SCALE GENOMIC DNA]</scope>
    <source>
        <strain evidence="2 3">XR_2019</strain>
        <tissue evidence="2">Muscle</tissue>
    </source>
</reference>
<organism evidence="2 3">
    <name type="scientific">Xenotaenia resolanae</name>
    <dbReference type="NCBI Taxonomy" id="208358"/>
    <lineage>
        <taxon>Eukaryota</taxon>
        <taxon>Metazoa</taxon>
        <taxon>Chordata</taxon>
        <taxon>Craniata</taxon>
        <taxon>Vertebrata</taxon>
        <taxon>Euteleostomi</taxon>
        <taxon>Actinopterygii</taxon>
        <taxon>Neopterygii</taxon>
        <taxon>Teleostei</taxon>
        <taxon>Neoteleostei</taxon>
        <taxon>Acanthomorphata</taxon>
        <taxon>Ovalentaria</taxon>
        <taxon>Atherinomorphae</taxon>
        <taxon>Cyprinodontiformes</taxon>
        <taxon>Goodeidae</taxon>
        <taxon>Xenotaenia</taxon>
    </lineage>
</organism>
<evidence type="ECO:0000256" key="1">
    <source>
        <dbReference type="SAM" id="SignalP"/>
    </source>
</evidence>
<feature type="chain" id="PRO_5046474591" description="Secreted protein" evidence="1">
    <location>
        <begin position="21"/>
        <end position="111"/>
    </location>
</feature>
<dbReference type="EMBL" id="JAHRIM010001644">
    <property type="protein sequence ID" value="MEQ2258873.1"/>
    <property type="molecule type" value="Genomic_DNA"/>
</dbReference>
<evidence type="ECO:0000313" key="3">
    <source>
        <dbReference type="Proteomes" id="UP001444071"/>
    </source>
</evidence>
<dbReference type="Proteomes" id="UP001444071">
    <property type="component" value="Unassembled WGS sequence"/>
</dbReference>